<dbReference type="KEGG" id="pgri:PgNI_04936"/>
<dbReference type="GeneID" id="41959886"/>
<dbReference type="PANTHER" id="PTHR46082">
    <property type="entry name" value="ATP/GTP-BINDING PROTEIN-RELATED"/>
    <property type="match status" value="1"/>
</dbReference>
<protein>
    <recommendedName>
        <fullName evidence="3">Nucleoside phosphorylase domain-containing protein</fullName>
    </recommendedName>
</protein>
<evidence type="ECO:0000313" key="2">
    <source>
        <dbReference type="RefSeq" id="XP_030985381.1"/>
    </source>
</evidence>
<dbReference type="GO" id="GO:0003824">
    <property type="term" value="F:catalytic activity"/>
    <property type="evidence" value="ECO:0007669"/>
    <property type="project" value="InterPro"/>
</dbReference>
<reference evidence="2" key="2">
    <citation type="submission" date="2019-10" db="EMBL/GenBank/DDBJ databases">
        <authorList>
            <consortium name="NCBI Genome Project"/>
        </authorList>
    </citation>
    <scope>NUCLEOTIDE SEQUENCE</scope>
    <source>
        <strain evidence="2">NI907</strain>
    </source>
</reference>
<dbReference type="PANTHER" id="PTHR46082:SF11">
    <property type="entry name" value="AAA+ ATPASE DOMAIN-CONTAINING PROTEIN-RELATED"/>
    <property type="match status" value="1"/>
</dbReference>
<gene>
    <name evidence="2" type="ORF">PgNI_04936</name>
</gene>
<organism evidence="1 2">
    <name type="scientific">Pyricularia grisea</name>
    <name type="common">Crabgrass-specific blast fungus</name>
    <name type="synonym">Magnaporthe grisea</name>
    <dbReference type="NCBI Taxonomy" id="148305"/>
    <lineage>
        <taxon>Eukaryota</taxon>
        <taxon>Fungi</taxon>
        <taxon>Dikarya</taxon>
        <taxon>Ascomycota</taxon>
        <taxon>Pezizomycotina</taxon>
        <taxon>Sordariomycetes</taxon>
        <taxon>Sordariomycetidae</taxon>
        <taxon>Magnaporthales</taxon>
        <taxon>Pyriculariaceae</taxon>
        <taxon>Pyricularia</taxon>
    </lineage>
</organism>
<dbReference type="Proteomes" id="UP000515153">
    <property type="component" value="Unplaced"/>
</dbReference>
<evidence type="ECO:0000313" key="1">
    <source>
        <dbReference type="Proteomes" id="UP000515153"/>
    </source>
</evidence>
<accession>A0A6P8BE46</accession>
<dbReference type="GO" id="GO:0009116">
    <property type="term" value="P:nucleoside metabolic process"/>
    <property type="evidence" value="ECO:0007669"/>
    <property type="project" value="InterPro"/>
</dbReference>
<reference evidence="2" key="3">
    <citation type="submission" date="2025-08" db="UniProtKB">
        <authorList>
            <consortium name="RefSeq"/>
        </authorList>
    </citation>
    <scope>IDENTIFICATION</scope>
    <source>
        <strain evidence="2">NI907</strain>
    </source>
</reference>
<sequence>MPEARVYTVGWIVAVKAELVAAISLLDKEHEPPKSRAPNDNNSYTLGAIGGHNIVIAMLPKGEYGTTTAGTVARDMVRSFPDVRIGLMVGIGGCAPNTSHDIRLGDVVVSSPDGVHGGVFQYDYGKTIQNQDFVYQGTLDKPPQLLRTALHTLDARYEVRGGHQLVSKIQEILKNKEWLSDDYSRPPAGSDRLYRSDVVHLEKGDDGLSPNCHEVCGSDLKHLVSRKERKRNQKGEHTPAIHYGLIASGNRLMKDALIRDKLAAKKGVLCFEMEAAGLMNHFPCLVIRGICDYSDSHKNKEWQGFAAMMAAAYAKDLLREIAPITVQSETPIEQLLQDVEEKVENIQQTTRDTKAAVDSIQVKNTQKEVLKWIERVVSADELGHIRLFFTSRPDNGFISNIPPLIDKENCIPLKGENIQADIHSYTEARLCDSDFTSKNLSNELQKQIIGKMRNDAEGM</sequence>
<keyword evidence="1" id="KW-1185">Reference proteome</keyword>
<dbReference type="InterPro" id="IPR053137">
    <property type="entry name" value="NLR-like"/>
</dbReference>
<dbReference type="InterPro" id="IPR035994">
    <property type="entry name" value="Nucleoside_phosphorylase_sf"/>
</dbReference>
<evidence type="ECO:0008006" key="3">
    <source>
        <dbReference type="Google" id="ProtNLM"/>
    </source>
</evidence>
<reference evidence="2" key="1">
    <citation type="journal article" date="2019" name="Mol. Biol. Evol.">
        <title>Blast fungal genomes show frequent chromosomal changes, gene gains and losses, and effector gene turnover.</title>
        <authorList>
            <person name="Gomez Luciano L.B."/>
            <person name="Jason Tsai I."/>
            <person name="Chuma I."/>
            <person name="Tosa Y."/>
            <person name="Chen Y.H."/>
            <person name="Li J.Y."/>
            <person name="Li M.Y."/>
            <person name="Jade Lu M.Y."/>
            <person name="Nakayashiki H."/>
            <person name="Li W.H."/>
        </authorList>
    </citation>
    <scope>NUCLEOTIDE SEQUENCE</scope>
    <source>
        <strain evidence="2">NI907</strain>
    </source>
</reference>
<dbReference type="RefSeq" id="XP_030985381.1">
    <property type="nucleotide sequence ID" value="XM_031124977.1"/>
</dbReference>
<dbReference type="AlphaFoldDB" id="A0A6P8BE46"/>
<name>A0A6P8BE46_PYRGI</name>
<dbReference type="SUPFAM" id="SSF53167">
    <property type="entry name" value="Purine and uridine phosphorylases"/>
    <property type="match status" value="1"/>
</dbReference>
<proteinExistence type="predicted"/>
<dbReference type="Gene3D" id="3.40.50.1580">
    <property type="entry name" value="Nucleoside phosphorylase domain"/>
    <property type="match status" value="1"/>
</dbReference>